<dbReference type="RefSeq" id="WP_404635302.1">
    <property type="nucleotide sequence ID" value="NZ_JADIKM010000005.1"/>
</dbReference>
<dbReference type="EMBL" id="JADIKM010000005">
    <property type="protein sequence ID" value="MFK2905675.1"/>
    <property type="molecule type" value="Genomic_DNA"/>
</dbReference>
<sequence length="72" mass="8413">MMTGKTRLPPDALAALAAADRSPGWNNRPRDVRRFDVGTCALYVVPFRRWAYRRQEKQTAAWWRAHGEEVRQ</sequence>
<name>A0ABW8K102_9GAMM</name>
<reference evidence="1 2" key="1">
    <citation type="submission" date="2020-10" db="EMBL/GenBank/DDBJ databases">
        <title>Phylogeny of dyella-like bacteria.</title>
        <authorList>
            <person name="Fu J."/>
        </authorList>
    </citation>
    <scope>NUCLEOTIDE SEQUENCE [LARGE SCALE GENOMIC DNA]</scope>
    <source>
        <strain evidence="1 2">Gsoil3046</strain>
    </source>
</reference>
<evidence type="ECO:0000313" key="1">
    <source>
        <dbReference type="EMBL" id="MFK2905675.1"/>
    </source>
</evidence>
<dbReference type="Proteomes" id="UP001620460">
    <property type="component" value="Unassembled WGS sequence"/>
</dbReference>
<protein>
    <submittedName>
        <fullName evidence="1">Uncharacterized protein</fullName>
    </submittedName>
</protein>
<gene>
    <name evidence="1" type="ORF">ISP17_17080</name>
</gene>
<proteinExistence type="predicted"/>
<organism evidence="1 2">
    <name type="scientific">Dyella ginsengisoli</name>
    <dbReference type="NCBI Taxonomy" id="363848"/>
    <lineage>
        <taxon>Bacteria</taxon>
        <taxon>Pseudomonadati</taxon>
        <taxon>Pseudomonadota</taxon>
        <taxon>Gammaproteobacteria</taxon>
        <taxon>Lysobacterales</taxon>
        <taxon>Rhodanobacteraceae</taxon>
        <taxon>Dyella</taxon>
    </lineage>
</organism>
<accession>A0ABW8K102</accession>
<comment type="caution">
    <text evidence="1">The sequence shown here is derived from an EMBL/GenBank/DDBJ whole genome shotgun (WGS) entry which is preliminary data.</text>
</comment>
<keyword evidence="2" id="KW-1185">Reference proteome</keyword>
<evidence type="ECO:0000313" key="2">
    <source>
        <dbReference type="Proteomes" id="UP001620460"/>
    </source>
</evidence>